<feature type="region of interest" description="Disordered" evidence="5">
    <location>
        <begin position="33"/>
        <end position="58"/>
    </location>
</feature>
<feature type="domain" description="BED-type" evidence="6">
    <location>
        <begin position="158"/>
        <end position="213"/>
    </location>
</feature>
<proteinExistence type="predicted"/>
<evidence type="ECO:0000256" key="4">
    <source>
        <dbReference type="PROSITE-ProRule" id="PRU00027"/>
    </source>
</evidence>
<feature type="compositionally biased region" description="Low complexity" evidence="5">
    <location>
        <begin position="105"/>
        <end position="119"/>
    </location>
</feature>
<keyword evidence="3" id="KW-0862">Zinc</keyword>
<dbReference type="SMART" id="SM00614">
    <property type="entry name" value="ZnF_BED"/>
    <property type="match status" value="1"/>
</dbReference>
<evidence type="ECO:0000259" key="6">
    <source>
        <dbReference type="PROSITE" id="PS50808"/>
    </source>
</evidence>
<gene>
    <name evidence="7" type="ORF">ATY40_BA7500271</name>
</gene>
<evidence type="ECO:0000313" key="7">
    <source>
        <dbReference type="EMBL" id="ANZ73684.1"/>
    </source>
</evidence>
<evidence type="ECO:0000256" key="1">
    <source>
        <dbReference type="ARBA" id="ARBA00022723"/>
    </source>
</evidence>
<evidence type="ECO:0000256" key="2">
    <source>
        <dbReference type="ARBA" id="ARBA00022771"/>
    </source>
</evidence>
<dbReference type="GO" id="GO:0003677">
    <property type="term" value="F:DNA binding"/>
    <property type="evidence" value="ECO:0007669"/>
    <property type="project" value="InterPro"/>
</dbReference>
<dbReference type="PROSITE" id="PS50808">
    <property type="entry name" value="ZF_BED"/>
    <property type="match status" value="1"/>
</dbReference>
<dbReference type="OrthoDB" id="4095286at2759"/>
<dbReference type="Proteomes" id="UP000094565">
    <property type="component" value="Chromosome 1"/>
</dbReference>
<dbReference type="AlphaFoldDB" id="A0A1B2J6R7"/>
<evidence type="ECO:0000256" key="5">
    <source>
        <dbReference type="SAM" id="MobiDB-lite"/>
    </source>
</evidence>
<dbReference type="InterPro" id="IPR003656">
    <property type="entry name" value="Znf_BED"/>
</dbReference>
<protein>
    <submittedName>
        <fullName evidence="7">BA75_00271T0</fullName>
    </submittedName>
</protein>
<keyword evidence="8" id="KW-1185">Reference proteome</keyword>
<organism evidence="7 8">
    <name type="scientific">Komagataella pastoris</name>
    <name type="common">Yeast</name>
    <name type="synonym">Pichia pastoris</name>
    <dbReference type="NCBI Taxonomy" id="4922"/>
    <lineage>
        <taxon>Eukaryota</taxon>
        <taxon>Fungi</taxon>
        <taxon>Dikarya</taxon>
        <taxon>Ascomycota</taxon>
        <taxon>Saccharomycotina</taxon>
        <taxon>Pichiomycetes</taxon>
        <taxon>Pichiales</taxon>
        <taxon>Pichiaceae</taxon>
        <taxon>Komagataella</taxon>
    </lineage>
</organism>
<evidence type="ECO:0000313" key="8">
    <source>
        <dbReference type="Proteomes" id="UP000094565"/>
    </source>
</evidence>
<name>A0A1B2J6R7_PICPA</name>
<reference evidence="7 8" key="1">
    <citation type="submission" date="2016-02" db="EMBL/GenBank/DDBJ databases">
        <title>Comparative genomic and transcriptomic foundation for Pichia pastoris.</title>
        <authorList>
            <person name="Love K.R."/>
            <person name="Shah K.A."/>
            <person name="Whittaker C.A."/>
            <person name="Wu J."/>
            <person name="Bartlett M.C."/>
            <person name="Ma D."/>
            <person name="Leeson R.L."/>
            <person name="Priest M."/>
            <person name="Young S.K."/>
            <person name="Love J.C."/>
        </authorList>
    </citation>
    <scope>NUCLEOTIDE SEQUENCE [LARGE SCALE GENOMIC DNA]</scope>
    <source>
        <strain evidence="7 8">ATCC 28485</strain>
    </source>
</reference>
<sequence>MSLPPLINGFDRQTSESVESTLAQALNQYEPSVQLHNTGNPGSKNRQQQQQQQPQFVVDKSKQPVMPGASVGGTPSSLSHHHNQLVHVNVGDSGPGRSGPNVDDAVSSSSGHGSSANAGGVVMSRASLHDESQHPRPTTTANITRVRHNRPGMKFGAKKKSWVWDWFVQDSTDPNVAICDQCGRIIRRLPSDKGSPKKLSEHLRTHKIDKDTVIPNREALMNNYAANGITTQLNGSNSLTQLTSSTNNGSGYPNVSNSMVSNNQVNSNNSPRPNVVPVGGLAHVPQHLLSEFDISPYSQMKFHKDIMRFLTEQKLSIDVVKTHAFRQIIFTLRPDAIVDLNDLDHIYSSFMEVLKNNAAAENKKDSRVDGPEHSWL</sequence>
<keyword evidence="1" id="KW-0479">Metal-binding</keyword>
<feature type="region of interest" description="Disordered" evidence="5">
    <location>
        <begin position="87"/>
        <end position="119"/>
    </location>
</feature>
<keyword evidence="2 4" id="KW-0863">Zinc-finger</keyword>
<feature type="compositionally biased region" description="Polar residues" evidence="5">
    <location>
        <begin position="33"/>
        <end position="46"/>
    </location>
</feature>
<evidence type="ECO:0000256" key="3">
    <source>
        <dbReference type="ARBA" id="ARBA00022833"/>
    </source>
</evidence>
<dbReference type="GO" id="GO:0008270">
    <property type="term" value="F:zinc ion binding"/>
    <property type="evidence" value="ECO:0007669"/>
    <property type="project" value="UniProtKB-KW"/>
</dbReference>
<dbReference type="EMBL" id="CP014584">
    <property type="protein sequence ID" value="ANZ73684.1"/>
    <property type="molecule type" value="Genomic_DNA"/>
</dbReference>
<accession>A0A1B2J6R7</accession>